<dbReference type="InterPro" id="IPR006837">
    <property type="entry name" value="Divergent_DAC"/>
</dbReference>
<dbReference type="PANTHER" id="PTHR30105">
    <property type="entry name" value="UNCHARACTERIZED YIBQ-RELATED"/>
    <property type="match status" value="1"/>
</dbReference>
<organism evidence="2 3">
    <name type="scientific">Fontibacillus phaseoli</name>
    <dbReference type="NCBI Taxonomy" id="1416533"/>
    <lineage>
        <taxon>Bacteria</taxon>
        <taxon>Bacillati</taxon>
        <taxon>Bacillota</taxon>
        <taxon>Bacilli</taxon>
        <taxon>Bacillales</taxon>
        <taxon>Paenibacillaceae</taxon>
        <taxon>Fontibacillus</taxon>
    </lineage>
</organism>
<sequence>MRCIKKKARSLACLLLGSLLLNPAAGSAAAEAAPVLTPIPQEDQAQDKQAAESQQRLAIIIDDLGNSMGGTAEILQMPVKLTVAVMPFLPTTEEDAKKAHE</sequence>
<accession>A0A369BLQ2</accession>
<feature type="chain" id="PRO_5039495866" evidence="1">
    <location>
        <begin position="33"/>
        <end position="101"/>
    </location>
</feature>
<dbReference type="GO" id="GO:0005975">
    <property type="term" value="P:carbohydrate metabolic process"/>
    <property type="evidence" value="ECO:0007669"/>
    <property type="project" value="InterPro"/>
</dbReference>
<dbReference type="Proteomes" id="UP000253090">
    <property type="component" value="Unassembled WGS sequence"/>
</dbReference>
<dbReference type="InterPro" id="IPR011330">
    <property type="entry name" value="Glyco_hydro/deAcase_b/a-brl"/>
</dbReference>
<name>A0A369BLQ2_9BACL</name>
<evidence type="ECO:0000256" key="1">
    <source>
        <dbReference type="SAM" id="SignalP"/>
    </source>
</evidence>
<evidence type="ECO:0000313" key="2">
    <source>
        <dbReference type="EMBL" id="RCX21548.1"/>
    </source>
</evidence>
<keyword evidence="1" id="KW-0732">Signal</keyword>
<dbReference type="Gene3D" id="3.20.20.370">
    <property type="entry name" value="Glycoside hydrolase/deacetylase"/>
    <property type="match status" value="1"/>
</dbReference>
<dbReference type="SUPFAM" id="SSF88713">
    <property type="entry name" value="Glycoside hydrolase/deacetylase"/>
    <property type="match status" value="1"/>
</dbReference>
<dbReference type="PANTHER" id="PTHR30105:SF2">
    <property type="entry name" value="DIVERGENT POLYSACCHARIDE DEACETYLASE SUPERFAMILY"/>
    <property type="match status" value="1"/>
</dbReference>
<proteinExistence type="predicted"/>
<evidence type="ECO:0000313" key="3">
    <source>
        <dbReference type="Proteomes" id="UP000253090"/>
    </source>
</evidence>
<protein>
    <submittedName>
        <fullName evidence="2">Divergent polysaccharide deacetylase</fullName>
    </submittedName>
</protein>
<keyword evidence="3" id="KW-1185">Reference proteome</keyword>
<reference evidence="2 3" key="1">
    <citation type="submission" date="2018-07" db="EMBL/GenBank/DDBJ databases">
        <title>Genomic Encyclopedia of Type Strains, Phase III (KMG-III): the genomes of soil and plant-associated and newly described type strains.</title>
        <authorList>
            <person name="Whitman W."/>
        </authorList>
    </citation>
    <scope>NUCLEOTIDE SEQUENCE [LARGE SCALE GENOMIC DNA]</scope>
    <source>
        <strain evidence="2 3">CECT 8333</strain>
    </source>
</reference>
<dbReference type="Pfam" id="PF04748">
    <property type="entry name" value="Polysacc_deac_2"/>
    <property type="match status" value="1"/>
</dbReference>
<dbReference type="EMBL" id="QPJW01000002">
    <property type="protein sequence ID" value="RCX21548.1"/>
    <property type="molecule type" value="Genomic_DNA"/>
</dbReference>
<dbReference type="AlphaFoldDB" id="A0A369BLQ2"/>
<comment type="caution">
    <text evidence="2">The sequence shown here is derived from an EMBL/GenBank/DDBJ whole genome shotgun (WGS) entry which is preliminary data.</text>
</comment>
<gene>
    <name evidence="2" type="ORF">DFP94_102301</name>
</gene>
<feature type="signal peptide" evidence="1">
    <location>
        <begin position="1"/>
        <end position="32"/>
    </location>
</feature>